<feature type="transmembrane region" description="Helical" evidence="7">
    <location>
        <begin position="97"/>
        <end position="120"/>
    </location>
</feature>
<feature type="transmembrane region" description="Helical" evidence="7">
    <location>
        <begin position="20"/>
        <end position="40"/>
    </location>
</feature>
<dbReference type="InterPro" id="IPR052049">
    <property type="entry name" value="Electron_transfer_protein"/>
</dbReference>
<keyword evidence="6 7" id="KW-0472">Membrane</keyword>
<keyword evidence="3" id="KW-1003">Cell membrane</keyword>
<evidence type="ECO:0000256" key="4">
    <source>
        <dbReference type="ARBA" id="ARBA00022692"/>
    </source>
</evidence>
<feature type="transmembrane region" description="Helical" evidence="7">
    <location>
        <begin position="52"/>
        <end position="77"/>
    </location>
</feature>
<proteinExistence type="inferred from homology"/>
<sequence length="323" mass="35905">MNNMWGSMTQYSEIHWGWYIAIYLVLAGLSAGAIIISLLVKWNWHSDNTNSIWDAMVKAGALVAPIAITIGLLLLIAELSKPLSFYWILIKYNLTSVMSIGVICLLIFTPLSYLFAVIIFENEIEKSKFLAFLRPITKLIRVFSNLAKYVEYLIFILALCVGLYTGFLLGAAYKIPLWNTPVLPILFLLSGFSSGIATTVLVGILFFKGNLNKDSIKYLLKIDLRAVVFEIPLLIILFLGLYFEGGNSAVSAKEALTHQTYGVLFWFGVVLIGLITPIIIASTALKNHAYRPVFIVLDSFAIITGVVCLRYFFVYAGQACLGV</sequence>
<dbReference type="Gene3D" id="1.20.1630.10">
    <property type="entry name" value="Formate dehydrogenase/DMSO reductase domain"/>
    <property type="match status" value="1"/>
</dbReference>
<name>A0A2I1N984_9BACT</name>
<dbReference type="RefSeq" id="WP_101637599.1">
    <property type="nucleotide sequence ID" value="NZ_JAPXGI010000004.1"/>
</dbReference>
<evidence type="ECO:0000313" key="8">
    <source>
        <dbReference type="EMBL" id="PKZ28909.1"/>
    </source>
</evidence>
<evidence type="ECO:0000256" key="6">
    <source>
        <dbReference type="ARBA" id="ARBA00023136"/>
    </source>
</evidence>
<accession>A0A2I1N984</accession>
<dbReference type="EMBL" id="PKHU01000006">
    <property type="protein sequence ID" value="PKZ28909.1"/>
    <property type="molecule type" value="Genomic_DNA"/>
</dbReference>
<gene>
    <name evidence="8" type="ORF">CYJ41_07355</name>
</gene>
<dbReference type="AlphaFoldDB" id="A0A2I1N984"/>
<protein>
    <submittedName>
        <fullName evidence="8">Polysulfide reductase</fullName>
    </submittedName>
</protein>
<feature type="transmembrane region" description="Helical" evidence="7">
    <location>
        <begin position="263"/>
        <end position="281"/>
    </location>
</feature>
<evidence type="ECO:0000256" key="2">
    <source>
        <dbReference type="ARBA" id="ARBA00008929"/>
    </source>
</evidence>
<comment type="caution">
    <text evidence="8">The sequence shown here is derived from an EMBL/GenBank/DDBJ whole genome shotgun (WGS) entry which is preliminary data.</text>
</comment>
<dbReference type="Pfam" id="PF03916">
    <property type="entry name" value="NrfD"/>
    <property type="match status" value="1"/>
</dbReference>
<dbReference type="PANTHER" id="PTHR34856:SF2">
    <property type="entry name" value="PROTEIN NRFD"/>
    <property type="match status" value="1"/>
</dbReference>
<evidence type="ECO:0000256" key="7">
    <source>
        <dbReference type="SAM" id="Phobius"/>
    </source>
</evidence>
<comment type="similarity">
    <text evidence="2">Belongs to the NrfD family.</text>
</comment>
<evidence type="ECO:0000256" key="1">
    <source>
        <dbReference type="ARBA" id="ARBA00004651"/>
    </source>
</evidence>
<dbReference type="Proteomes" id="UP000234639">
    <property type="component" value="Unassembled WGS sequence"/>
</dbReference>
<organism evidence="8 9">
    <name type="scientific">Campylobacter ureolyticus</name>
    <dbReference type="NCBI Taxonomy" id="827"/>
    <lineage>
        <taxon>Bacteria</taxon>
        <taxon>Pseudomonadati</taxon>
        <taxon>Campylobacterota</taxon>
        <taxon>Epsilonproteobacteria</taxon>
        <taxon>Campylobacterales</taxon>
        <taxon>Campylobacteraceae</taxon>
        <taxon>Campylobacter</taxon>
    </lineage>
</organism>
<evidence type="ECO:0000256" key="5">
    <source>
        <dbReference type="ARBA" id="ARBA00022989"/>
    </source>
</evidence>
<keyword evidence="5 7" id="KW-1133">Transmembrane helix</keyword>
<dbReference type="InterPro" id="IPR005614">
    <property type="entry name" value="NrfD-like"/>
</dbReference>
<feature type="transmembrane region" description="Helical" evidence="7">
    <location>
        <begin position="227"/>
        <end position="243"/>
    </location>
</feature>
<comment type="subcellular location">
    <subcellularLocation>
        <location evidence="1">Cell membrane</location>
        <topology evidence="1">Multi-pass membrane protein</topology>
    </subcellularLocation>
</comment>
<feature type="transmembrane region" description="Helical" evidence="7">
    <location>
        <begin position="149"/>
        <end position="173"/>
    </location>
</feature>
<evidence type="ECO:0000313" key="9">
    <source>
        <dbReference type="Proteomes" id="UP000234639"/>
    </source>
</evidence>
<dbReference type="GO" id="GO:0005886">
    <property type="term" value="C:plasma membrane"/>
    <property type="evidence" value="ECO:0007669"/>
    <property type="project" value="UniProtKB-SubCell"/>
</dbReference>
<feature type="transmembrane region" description="Helical" evidence="7">
    <location>
        <begin position="293"/>
        <end position="313"/>
    </location>
</feature>
<reference evidence="8 9" key="1">
    <citation type="submission" date="2017-12" db="EMBL/GenBank/DDBJ databases">
        <title>Phylogenetic diversity of female urinary microbiome.</title>
        <authorList>
            <person name="Thomas-White K."/>
            <person name="Wolfe A.J."/>
        </authorList>
    </citation>
    <scope>NUCLEOTIDE SEQUENCE [LARGE SCALE GENOMIC DNA]</scope>
    <source>
        <strain evidence="8 9">UMB0112</strain>
    </source>
</reference>
<keyword evidence="4 7" id="KW-0812">Transmembrane</keyword>
<feature type="transmembrane region" description="Helical" evidence="7">
    <location>
        <begin position="185"/>
        <end position="207"/>
    </location>
</feature>
<dbReference type="PANTHER" id="PTHR34856">
    <property type="entry name" value="PROTEIN NRFD"/>
    <property type="match status" value="1"/>
</dbReference>
<evidence type="ECO:0000256" key="3">
    <source>
        <dbReference type="ARBA" id="ARBA00022475"/>
    </source>
</evidence>